<evidence type="ECO:0000313" key="2">
    <source>
        <dbReference type="Proteomes" id="UP000033358"/>
    </source>
</evidence>
<dbReference type="EMBL" id="JYHA01000026">
    <property type="protein sequence ID" value="KKB96752.1"/>
    <property type="molecule type" value="Genomic_DNA"/>
</dbReference>
<evidence type="ECO:0008006" key="3">
    <source>
        <dbReference type="Google" id="ProtNLM"/>
    </source>
</evidence>
<protein>
    <recommendedName>
        <fullName evidence="3">Leucine--tRNA ligase</fullName>
    </recommendedName>
</protein>
<sequence length="45" mass="5563">MKQLPQELNINQIEKKWQDFWQENQTYKFDHSKIRADNFVIDTPP</sequence>
<reference evidence="1 2" key="1">
    <citation type="submission" date="2015-02" db="EMBL/GenBank/DDBJ databases">
        <title>Single cell genomics of a rare environmental alphaproteobacterium provides unique insights into Rickettsiaceae evolution.</title>
        <authorList>
            <person name="Martijn J."/>
            <person name="Schulz F."/>
            <person name="Zaremba-Niedzwiedzka K."/>
            <person name="Viklund J."/>
            <person name="Stepanauskas R."/>
            <person name="Andersson S.G.E."/>
            <person name="Horn M."/>
            <person name="Guy L."/>
            <person name="Ettema T.J.G."/>
        </authorList>
    </citation>
    <scope>NUCLEOTIDE SEQUENCE [LARGE SCALE GENOMIC DNA]</scope>
    <source>
        <strain evidence="1 2">SCGC AAA041-L04</strain>
    </source>
</reference>
<accession>A0A0F5MRS5</accession>
<gene>
    <name evidence="1" type="ORF">SZ25_00132</name>
</gene>
<dbReference type="Proteomes" id="UP000033358">
    <property type="component" value="Unassembled WGS sequence"/>
</dbReference>
<dbReference type="AlphaFoldDB" id="A0A0F5MRS5"/>
<dbReference type="InterPro" id="IPR014729">
    <property type="entry name" value="Rossmann-like_a/b/a_fold"/>
</dbReference>
<feature type="non-terminal residue" evidence="1">
    <location>
        <position position="45"/>
    </location>
</feature>
<proteinExistence type="predicted"/>
<comment type="caution">
    <text evidence="1">The sequence shown here is derived from an EMBL/GenBank/DDBJ whole genome shotgun (WGS) entry which is preliminary data.</text>
</comment>
<name>A0A0F5MRS5_9RICK</name>
<dbReference type="Gene3D" id="3.40.50.620">
    <property type="entry name" value="HUPs"/>
    <property type="match status" value="1"/>
</dbReference>
<evidence type="ECO:0000313" key="1">
    <source>
        <dbReference type="EMBL" id="KKB96752.1"/>
    </source>
</evidence>
<organism evidence="1 2">
    <name type="scientific">Candidatus Arcanibacter lacustris</name>
    <dbReference type="NCBI Taxonomy" id="1607817"/>
    <lineage>
        <taxon>Bacteria</taxon>
        <taxon>Pseudomonadati</taxon>
        <taxon>Pseudomonadota</taxon>
        <taxon>Alphaproteobacteria</taxon>
        <taxon>Rickettsiales</taxon>
        <taxon>Candidatus Arcanibacter</taxon>
    </lineage>
</organism>
<dbReference type="SUPFAM" id="SSF52374">
    <property type="entry name" value="Nucleotidylyl transferase"/>
    <property type="match status" value="1"/>
</dbReference>
<keyword evidence="2" id="KW-1185">Reference proteome</keyword>